<dbReference type="PATRIC" id="fig|1068978.7.peg.2807"/>
<dbReference type="RefSeq" id="WP_017981934.1">
    <property type="nucleotide sequence ID" value="NZ_AQUL01000001.1"/>
</dbReference>
<dbReference type="Proteomes" id="UP000062973">
    <property type="component" value="Chromosome"/>
</dbReference>
<dbReference type="Pfam" id="PF08808">
    <property type="entry name" value="RES"/>
    <property type="match status" value="1"/>
</dbReference>
<dbReference type="KEGG" id="amq:AMETH_2623"/>
<dbReference type="eggNOG" id="ENOG5030UZC">
    <property type="taxonomic scope" value="Bacteria"/>
</dbReference>
<reference evidence="2 3" key="1">
    <citation type="submission" date="2014-07" db="EMBL/GenBank/DDBJ databases">
        <title>Whole Genome Sequence of the Amycolatopsis methanolica 239.</title>
        <authorList>
            <person name="Tang B."/>
        </authorList>
    </citation>
    <scope>NUCLEOTIDE SEQUENCE [LARGE SCALE GENOMIC DNA]</scope>
    <source>
        <strain evidence="2 3">239</strain>
    </source>
</reference>
<dbReference type="HOGENOM" id="CLU_104579_0_0_11"/>
<dbReference type="OrthoDB" id="3256236at2"/>
<sequence length="218" mass="23969">MARLPLPPSRAELLAALRADVDIVTVPPTRRLVRIFTAGGNHPQQWNTFRYTGPLPHGRFDPQPPSRDGCATADPGHGVLYFGLTVRTSVAEVFQTTSLVDRRTRLPRLVVVRPSRPLRLLDLTGLWPTRVGASQEISSGPKKITQAWARAIRAAFPELDGLWYRSSMDGGHPALCLWDPPAGEALPLAPDVMLPLDHPGLDVPLGRVCEELNYVLLN</sequence>
<name>A0A076MVG5_AMYME</name>
<proteinExistence type="predicted"/>
<feature type="domain" description="RES" evidence="1">
    <location>
        <begin position="54"/>
        <end position="189"/>
    </location>
</feature>
<dbReference type="STRING" id="1068978.AMETH_2623"/>
<gene>
    <name evidence="2" type="ORF">AMETH_2623</name>
</gene>
<dbReference type="InterPro" id="IPR014914">
    <property type="entry name" value="RES_dom"/>
</dbReference>
<evidence type="ECO:0000313" key="3">
    <source>
        <dbReference type="Proteomes" id="UP000062973"/>
    </source>
</evidence>
<dbReference type="AlphaFoldDB" id="A0A076MVG5"/>
<evidence type="ECO:0000259" key="1">
    <source>
        <dbReference type="SMART" id="SM00953"/>
    </source>
</evidence>
<organism evidence="2 3">
    <name type="scientific">Amycolatopsis methanolica 239</name>
    <dbReference type="NCBI Taxonomy" id="1068978"/>
    <lineage>
        <taxon>Bacteria</taxon>
        <taxon>Bacillati</taxon>
        <taxon>Actinomycetota</taxon>
        <taxon>Actinomycetes</taxon>
        <taxon>Pseudonocardiales</taxon>
        <taxon>Pseudonocardiaceae</taxon>
        <taxon>Amycolatopsis</taxon>
        <taxon>Amycolatopsis methanolica group</taxon>
    </lineage>
</organism>
<evidence type="ECO:0000313" key="2">
    <source>
        <dbReference type="EMBL" id="AIJ22715.1"/>
    </source>
</evidence>
<accession>A0A076MVG5</accession>
<protein>
    <submittedName>
        <fullName evidence="2">RES domain protein</fullName>
    </submittedName>
</protein>
<dbReference type="SMART" id="SM00953">
    <property type="entry name" value="RES"/>
    <property type="match status" value="1"/>
</dbReference>
<dbReference type="EMBL" id="CP009110">
    <property type="protein sequence ID" value="AIJ22715.1"/>
    <property type="molecule type" value="Genomic_DNA"/>
</dbReference>
<keyword evidence="3" id="KW-1185">Reference proteome</keyword>